<feature type="transmembrane region" description="Helical" evidence="17">
    <location>
        <begin position="444"/>
        <end position="460"/>
    </location>
</feature>
<evidence type="ECO:0000256" key="7">
    <source>
        <dbReference type="ARBA" id="ARBA00022692"/>
    </source>
</evidence>
<dbReference type="InterPro" id="IPR004837">
    <property type="entry name" value="NaCa_Exmemb"/>
</dbReference>
<name>A0AAD7ULA3_9STRA</name>
<dbReference type="GO" id="GO:0005509">
    <property type="term" value="F:calcium ion binding"/>
    <property type="evidence" value="ECO:0007669"/>
    <property type="project" value="InterPro"/>
</dbReference>
<dbReference type="Gene3D" id="1.10.238.10">
    <property type="entry name" value="EF-hand"/>
    <property type="match status" value="2"/>
</dbReference>
<feature type="transmembrane region" description="Helical" evidence="17">
    <location>
        <begin position="414"/>
        <end position="432"/>
    </location>
</feature>
<evidence type="ECO:0000256" key="5">
    <source>
        <dbReference type="ARBA" id="ARBA00022538"/>
    </source>
</evidence>
<dbReference type="CDD" id="cd00051">
    <property type="entry name" value="EFh"/>
    <property type="match status" value="1"/>
</dbReference>
<evidence type="ECO:0000256" key="6">
    <source>
        <dbReference type="ARBA" id="ARBA00022568"/>
    </source>
</evidence>
<evidence type="ECO:0000256" key="9">
    <source>
        <dbReference type="ARBA" id="ARBA00022837"/>
    </source>
</evidence>
<dbReference type="SMART" id="SM00054">
    <property type="entry name" value="EFh"/>
    <property type="match status" value="3"/>
</dbReference>
<keyword evidence="10" id="KW-0769">Symport</keyword>
<dbReference type="InterPro" id="IPR018247">
    <property type="entry name" value="EF_Hand_1_Ca_BS"/>
</dbReference>
<feature type="domain" description="EF-hand" evidence="18">
    <location>
        <begin position="228"/>
        <end position="263"/>
    </location>
</feature>
<reference evidence="19" key="1">
    <citation type="submission" date="2023-01" db="EMBL/GenBank/DDBJ databases">
        <title>Metagenome sequencing of chrysophaentin producing Chrysophaeum taylorii.</title>
        <authorList>
            <person name="Davison J."/>
            <person name="Bewley C."/>
        </authorList>
    </citation>
    <scope>NUCLEOTIDE SEQUENCE</scope>
    <source>
        <strain evidence="19">NIES-1699</strain>
    </source>
</reference>
<dbReference type="Pfam" id="PF13499">
    <property type="entry name" value="EF-hand_7"/>
    <property type="match status" value="1"/>
</dbReference>
<evidence type="ECO:0000259" key="18">
    <source>
        <dbReference type="PROSITE" id="PS50222"/>
    </source>
</evidence>
<evidence type="ECO:0000256" key="16">
    <source>
        <dbReference type="ARBA" id="ARBA00023201"/>
    </source>
</evidence>
<dbReference type="InterPro" id="IPR011992">
    <property type="entry name" value="EF-hand-dom_pair"/>
</dbReference>
<dbReference type="GO" id="GO:0006874">
    <property type="term" value="P:intracellular calcium ion homeostasis"/>
    <property type="evidence" value="ECO:0007669"/>
    <property type="project" value="TreeGrafter"/>
</dbReference>
<keyword evidence="14" id="KW-0406">Ion transport</keyword>
<sequence length="598" mass="66309">MPVELRKKRPVHIRIAIVCDELFVSALEIISERWDLSDDVSGATLMAAGGSAPELATSFLGTFQGSTVGLGTIVGSAVFNVLFVIGMCALKTPKELTPLALTWWPLARDCTYYVMTLTALLFWFVAPNSRGAIEGWEAAAQFSFYCGYVYLMKHNSQLEARVKARVASQKVEPERLEVLRNDPPTATDKNVNATFVKPSTFRNSIVNMLMKRNNKDIQSTAGVCIVSRIKGDVTETFNELDVDKNGKLDFGELSQLLSRLGDPDAVTEAMVIELRRILDVNNNNMIDMHEFTTWYIGSESRLKAESKSVFDAFDLDKSGTIEVHEVREVVSQLSDGNPQLQKEVDASVDDFRKTVVASGKENCNFEEFQKWYQSTVFWEQAKHEAQEAQSAVQGMWTIVTESIVELPTMSSRDAAMVIFLFPLNFTLALTIPDCRVPGRECWCYATFFGSIIWIGFYSYFMVACIEIIGCFIGVSPFIMGLIPLAAGTSVPDMLSSVVVAKQGKGDMAVSSSIGSNIFDVTVGLPLPWLCFTAYHWCPVQVGGTWQNNALSVGILLLMVVLVITSIASAGWKMSHRLGQGMFLLYFLFCGQELARNYL</sequence>
<dbReference type="GO" id="GO:0008273">
    <property type="term" value="F:calcium, potassium:sodium antiporter activity"/>
    <property type="evidence" value="ECO:0007669"/>
    <property type="project" value="TreeGrafter"/>
</dbReference>
<evidence type="ECO:0000256" key="11">
    <source>
        <dbReference type="ARBA" id="ARBA00022958"/>
    </source>
</evidence>
<comment type="subcellular location">
    <subcellularLocation>
        <location evidence="1">Membrane</location>
        <topology evidence="1">Multi-pass membrane protein</topology>
    </subcellularLocation>
</comment>
<dbReference type="NCBIfam" id="TIGR00367">
    <property type="entry name" value="calcium/sodium antiporter"/>
    <property type="match status" value="1"/>
</dbReference>
<dbReference type="SUPFAM" id="SSF47473">
    <property type="entry name" value="EF-hand"/>
    <property type="match status" value="1"/>
</dbReference>
<feature type="transmembrane region" description="Helical" evidence="17">
    <location>
        <begin position="467"/>
        <end position="486"/>
    </location>
</feature>
<evidence type="ECO:0000256" key="17">
    <source>
        <dbReference type="SAM" id="Phobius"/>
    </source>
</evidence>
<dbReference type="GO" id="GO:0005262">
    <property type="term" value="F:calcium channel activity"/>
    <property type="evidence" value="ECO:0007669"/>
    <property type="project" value="TreeGrafter"/>
</dbReference>
<dbReference type="PANTHER" id="PTHR10846">
    <property type="entry name" value="SODIUM/POTASSIUM/CALCIUM EXCHANGER"/>
    <property type="match status" value="1"/>
</dbReference>
<comment type="caution">
    <text evidence="19">The sequence shown here is derived from an EMBL/GenBank/DDBJ whole genome shotgun (WGS) entry which is preliminary data.</text>
</comment>
<dbReference type="EMBL" id="JAQMWT010000075">
    <property type="protein sequence ID" value="KAJ8611418.1"/>
    <property type="molecule type" value="Genomic_DNA"/>
</dbReference>
<keyword evidence="15 17" id="KW-0472">Membrane</keyword>
<keyword evidence="9" id="KW-0106">Calcium</keyword>
<organism evidence="19 20">
    <name type="scientific">Chrysophaeum taylorii</name>
    <dbReference type="NCBI Taxonomy" id="2483200"/>
    <lineage>
        <taxon>Eukaryota</taxon>
        <taxon>Sar</taxon>
        <taxon>Stramenopiles</taxon>
        <taxon>Ochrophyta</taxon>
        <taxon>Pelagophyceae</taxon>
        <taxon>Pelagomonadales</taxon>
        <taxon>Pelagomonadaceae</taxon>
        <taxon>Chrysophaeum</taxon>
    </lineage>
</organism>
<evidence type="ECO:0000313" key="19">
    <source>
        <dbReference type="EMBL" id="KAJ8611418.1"/>
    </source>
</evidence>
<feature type="transmembrane region" description="Helical" evidence="17">
    <location>
        <begin position="68"/>
        <end position="90"/>
    </location>
</feature>
<protein>
    <recommendedName>
        <fullName evidence="18">EF-hand domain-containing protein</fullName>
    </recommendedName>
</protein>
<keyword evidence="7 17" id="KW-0812">Transmembrane</keyword>
<comment type="similarity">
    <text evidence="2">Belongs to the Ca(2+):cation antiporter (CaCA) (TC 2.A.19) family. SLC24A subfamily.</text>
</comment>
<dbReference type="AlphaFoldDB" id="A0AAD7ULA3"/>
<keyword evidence="13" id="KW-0915">Sodium</keyword>
<evidence type="ECO:0000256" key="8">
    <source>
        <dbReference type="ARBA" id="ARBA00022729"/>
    </source>
</evidence>
<evidence type="ECO:0000256" key="13">
    <source>
        <dbReference type="ARBA" id="ARBA00023053"/>
    </source>
</evidence>
<dbReference type="FunFam" id="1.20.1420.30:FF:000009">
    <property type="entry name" value="sodium/potassium/calcium exchanger 5 isoform X2"/>
    <property type="match status" value="1"/>
</dbReference>
<dbReference type="PROSITE" id="PS50222">
    <property type="entry name" value="EF_HAND_2"/>
    <property type="match status" value="2"/>
</dbReference>
<dbReference type="InterPro" id="IPR044880">
    <property type="entry name" value="NCX_ion-bd_dom_sf"/>
</dbReference>
<dbReference type="PROSITE" id="PS00018">
    <property type="entry name" value="EF_HAND_1"/>
    <property type="match status" value="2"/>
</dbReference>
<dbReference type="GO" id="GO:0015293">
    <property type="term" value="F:symporter activity"/>
    <property type="evidence" value="ECO:0007669"/>
    <property type="project" value="UniProtKB-KW"/>
</dbReference>
<keyword evidence="20" id="KW-1185">Reference proteome</keyword>
<evidence type="ECO:0000256" key="2">
    <source>
        <dbReference type="ARBA" id="ARBA00005364"/>
    </source>
</evidence>
<evidence type="ECO:0000256" key="1">
    <source>
        <dbReference type="ARBA" id="ARBA00004141"/>
    </source>
</evidence>
<dbReference type="PANTHER" id="PTHR10846:SF73">
    <property type="entry name" value="SODIUM_CALCIUM EXCHANGER MEMBRANE REGION DOMAIN-CONTAINING PROTEIN"/>
    <property type="match status" value="1"/>
</dbReference>
<dbReference type="GO" id="GO:0005886">
    <property type="term" value="C:plasma membrane"/>
    <property type="evidence" value="ECO:0007669"/>
    <property type="project" value="TreeGrafter"/>
</dbReference>
<accession>A0AAD7ULA3</accession>
<evidence type="ECO:0000256" key="4">
    <source>
        <dbReference type="ARBA" id="ARBA00022449"/>
    </source>
</evidence>
<dbReference type="InterPro" id="IPR002048">
    <property type="entry name" value="EF_hand_dom"/>
</dbReference>
<keyword evidence="12 17" id="KW-1133">Transmembrane helix</keyword>
<evidence type="ECO:0000256" key="14">
    <source>
        <dbReference type="ARBA" id="ARBA00023065"/>
    </source>
</evidence>
<keyword evidence="3" id="KW-0813">Transport</keyword>
<proteinExistence type="inferred from homology"/>
<evidence type="ECO:0000256" key="10">
    <source>
        <dbReference type="ARBA" id="ARBA00022847"/>
    </source>
</evidence>
<dbReference type="Gene3D" id="1.20.1420.30">
    <property type="entry name" value="NCX, central ion-binding region"/>
    <property type="match status" value="2"/>
</dbReference>
<keyword evidence="4" id="KW-0050">Antiport</keyword>
<gene>
    <name evidence="19" type="ORF">CTAYLR_009005</name>
</gene>
<keyword evidence="6" id="KW-0109">Calcium transport</keyword>
<keyword evidence="11" id="KW-0630">Potassium</keyword>
<dbReference type="Pfam" id="PF01699">
    <property type="entry name" value="Na_Ca_ex"/>
    <property type="match status" value="2"/>
</dbReference>
<keyword evidence="8" id="KW-0732">Signal</keyword>
<dbReference type="Pfam" id="PF13202">
    <property type="entry name" value="EF-hand_5"/>
    <property type="match status" value="1"/>
</dbReference>
<evidence type="ECO:0000313" key="20">
    <source>
        <dbReference type="Proteomes" id="UP001230188"/>
    </source>
</evidence>
<feature type="transmembrane region" description="Helical" evidence="17">
    <location>
        <begin position="110"/>
        <end position="126"/>
    </location>
</feature>
<dbReference type="InterPro" id="IPR004481">
    <property type="entry name" value="K/Na/Ca-exchanger"/>
</dbReference>
<evidence type="ECO:0000256" key="15">
    <source>
        <dbReference type="ARBA" id="ARBA00023136"/>
    </source>
</evidence>
<evidence type="ECO:0000256" key="12">
    <source>
        <dbReference type="ARBA" id="ARBA00022989"/>
    </source>
</evidence>
<dbReference type="Proteomes" id="UP001230188">
    <property type="component" value="Unassembled WGS sequence"/>
</dbReference>
<keyword evidence="16" id="KW-0739">Sodium transport</keyword>
<feature type="domain" description="EF-hand" evidence="18">
    <location>
        <begin position="301"/>
        <end position="336"/>
    </location>
</feature>
<feature type="transmembrane region" description="Helical" evidence="17">
    <location>
        <begin position="549"/>
        <end position="571"/>
    </location>
</feature>
<keyword evidence="5" id="KW-0633">Potassium transport</keyword>
<evidence type="ECO:0000256" key="3">
    <source>
        <dbReference type="ARBA" id="ARBA00022448"/>
    </source>
</evidence>